<proteinExistence type="predicted"/>
<dbReference type="Gene3D" id="1.10.260.40">
    <property type="entry name" value="lambda repressor-like DNA-binding domains"/>
    <property type="match status" value="1"/>
</dbReference>
<dbReference type="SUPFAM" id="SSF47413">
    <property type="entry name" value="lambda repressor-like DNA-binding domains"/>
    <property type="match status" value="1"/>
</dbReference>
<evidence type="ECO:0000259" key="1">
    <source>
        <dbReference type="PROSITE" id="PS50943"/>
    </source>
</evidence>
<name>A0A7X5F2Q0_9HYPH</name>
<dbReference type="AlphaFoldDB" id="A0A7X5F2Q0"/>
<dbReference type="Pfam" id="PF13560">
    <property type="entry name" value="HTH_31"/>
    <property type="match status" value="1"/>
</dbReference>
<dbReference type="CDD" id="cd00093">
    <property type="entry name" value="HTH_XRE"/>
    <property type="match status" value="1"/>
</dbReference>
<sequence>MWRLDRVAFGQALADGRARWRMTLREVEAATGVSRSTISRAERGSADAFQSAQNVLVLCWFYRLDPMSFLVEGEADCDGDAGFHVHPPVRQTLSGG</sequence>
<dbReference type="RefSeq" id="WP_161708608.1">
    <property type="nucleotide sequence ID" value="NZ_JAABLQ010000001.1"/>
</dbReference>
<dbReference type="Proteomes" id="UP000586722">
    <property type="component" value="Unassembled WGS sequence"/>
</dbReference>
<dbReference type="GO" id="GO:0003677">
    <property type="term" value="F:DNA binding"/>
    <property type="evidence" value="ECO:0007669"/>
    <property type="project" value="InterPro"/>
</dbReference>
<organism evidence="2 3">
    <name type="scientific">Pannonibacter tanglangensis</name>
    <dbReference type="NCBI Taxonomy" id="2750084"/>
    <lineage>
        <taxon>Bacteria</taxon>
        <taxon>Pseudomonadati</taxon>
        <taxon>Pseudomonadota</taxon>
        <taxon>Alphaproteobacteria</taxon>
        <taxon>Hyphomicrobiales</taxon>
        <taxon>Stappiaceae</taxon>
        <taxon>Pannonibacter</taxon>
    </lineage>
</organism>
<evidence type="ECO:0000313" key="2">
    <source>
        <dbReference type="EMBL" id="NBN78697.1"/>
    </source>
</evidence>
<protein>
    <submittedName>
        <fullName evidence="2">Helix-turn-helix domain-containing protein</fullName>
    </submittedName>
</protein>
<accession>A0A7X5F2Q0</accession>
<dbReference type="PROSITE" id="PS50943">
    <property type="entry name" value="HTH_CROC1"/>
    <property type="match status" value="1"/>
</dbReference>
<dbReference type="InterPro" id="IPR010982">
    <property type="entry name" value="Lambda_DNA-bd_dom_sf"/>
</dbReference>
<feature type="domain" description="HTH cro/C1-type" evidence="1">
    <location>
        <begin position="22"/>
        <end position="46"/>
    </location>
</feature>
<dbReference type="InterPro" id="IPR001387">
    <property type="entry name" value="Cro/C1-type_HTH"/>
</dbReference>
<evidence type="ECO:0000313" key="3">
    <source>
        <dbReference type="Proteomes" id="UP000586722"/>
    </source>
</evidence>
<reference evidence="3" key="1">
    <citation type="submission" date="2020-01" db="EMBL/GenBank/DDBJ databases">
        <authorList>
            <person name="Fang Y."/>
            <person name="Sun R."/>
            <person name="Nie L."/>
            <person name="He J."/>
            <person name="Hao L."/>
            <person name="Wang L."/>
            <person name="Su S."/>
            <person name="Lv E."/>
            <person name="Zhang Z."/>
            <person name="Xie R."/>
            <person name="Liu H."/>
        </authorList>
    </citation>
    <scope>NUCLEOTIDE SEQUENCE [LARGE SCALE GENOMIC DNA]</scope>
    <source>
        <strain evidence="3">XCT-53</strain>
    </source>
</reference>
<keyword evidence="3" id="KW-1185">Reference proteome</keyword>
<gene>
    <name evidence="2" type="ORF">GWI72_10505</name>
</gene>
<comment type="caution">
    <text evidence="2">The sequence shown here is derived from an EMBL/GenBank/DDBJ whole genome shotgun (WGS) entry which is preliminary data.</text>
</comment>
<dbReference type="EMBL" id="JAABLQ010000001">
    <property type="protein sequence ID" value="NBN78697.1"/>
    <property type="molecule type" value="Genomic_DNA"/>
</dbReference>